<reference evidence="1 2" key="2">
    <citation type="journal article" date="2017" name="Front. Plant Sci.">
        <title>Gene Classification and Mining of Molecular Markers Useful in Red Clover (Trifolium pratense) Breeding.</title>
        <authorList>
            <person name="Istvanek J."/>
            <person name="Dluhosova J."/>
            <person name="Dluhos P."/>
            <person name="Patkova L."/>
            <person name="Nedelnik J."/>
            <person name="Repkova J."/>
        </authorList>
    </citation>
    <scope>NUCLEOTIDE SEQUENCE [LARGE SCALE GENOMIC DNA]</scope>
    <source>
        <strain evidence="2">cv. Tatra</strain>
        <tissue evidence="1">Young leaves</tissue>
    </source>
</reference>
<dbReference type="STRING" id="57577.A0A2K3JKR1"/>
<reference evidence="1 2" key="1">
    <citation type="journal article" date="2014" name="Am. J. Bot.">
        <title>Genome assembly and annotation for red clover (Trifolium pratense; Fabaceae).</title>
        <authorList>
            <person name="Istvanek J."/>
            <person name="Jaros M."/>
            <person name="Krenek A."/>
            <person name="Repkova J."/>
        </authorList>
    </citation>
    <scope>NUCLEOTIDE SEQUENCE [LARGE SCALE GENOMIC DNA]</scope>
    <source>
        <strain evidence="2">cv. Tatra</strain>
        <tissue evidence="1">Young leaves</tissue>
    </source>
</reference>
<dbReference type="PANTHER" id="PTHR34418">
    <property type="entry name" value="NUCLEAR PORE COMPLEX PROTEIN NUP214 ISOFORM X1"/>
    <property type="match status" value="1"/>
</dbReference>
<organism evidence="1 2">
    <name type="scientific">Trifolium pratense</name>
    <name type="common">Red clover</name>
    <dbReference type="NCBI Taxonomy" id="57577"/>
    <lineage>
        <taxon>Eukaryota</taxon>
        <taxon>Viridiplantae</taxon>
        <taxon>Streptophyta</taxon>
        <taxon>Embryophyta</taxon>
        <taxon>Tracheophyta</taxon>
        <taxon>Spermatophyta</taxon>
        <taxon>Magnoliopsida</taxon>
        <taxon>eudicotyledons</taxon>
        <taxon>Gunneridae</taxon>
        <taxon>Pentapetalae</taxon>
        <taxon>rosids</taxon>
        <taxon>fabids</taxon>
        <taxon>Fabales</taxon>
        <taxon>Fabaceae</taxon>
        <taxon>Papilionoideae</taxon>
        <taxon>50 kb inversion clade</taxon>
        <taxon>NPAAA clade</taxon>
        <taxon>Hologalegina</taxon>
        <taxon>IRL clade</taxon>
        <taxon>Trifolieae</taxon>
        <taxon>Trifolium</taxon>
    </lineage>
</organism>
<dbReference type="Proteomes" id="UP000236291">
    <property type="component" value="Unassembled WGS sequence"/>
</dbReference>
<dbReference type="AlphaFoldDB" id="A0A2K3JKR1"/>
<proteinExistence type="predicted"/>
<dbReference type="Gene3D" id="2.130.10.10">
    <property type="entry name" value="YVTN repeat-like/Quinoprotein amine dehydrogenase"/>
    <property type="match status" value="1"/>
</dbReference>
<evidence type="ECO:0000313" key="1">
    <source>
        <dbReference type="EMBL" id="PNX54616.1"/>
    </source>
</evidence>
<dbReference type="GO" id="GO:0017056">
    <property type="term" value="F:structural constituent of nuclear pore"/>
    <property type="evidence" value="ECO:0007669"/>
    <property type="project" value="InterPro"/>
</dbReference>
<evidence type="ECO:0000313" key="2">
    <source>
        <dbReference type="Proteomes" id="UP000236291"/>
    </source>
</evidence>
<dbReference type="PANTHER" id="PTHR34418:SF3">
    <property type="entry name" value="NUCLEAR PORE COMPLEX PROTEIN NUP214"/>
    <property type="match status" value="1"/>
</dbReference>
<dbReference type="GO" id="GO:0006405">
    <property type="term" value="P:RNA export from nucleus"/>
    <property type="evidence" value="ECO:0007669"/>
    <property type="project" value="InterPro"/>
</dbReference>
<dbReference type="SUPFAM" id="SSF117289">
    <property type="entry name" value="Nucleoporin domain"/>
    <property type="match status" value="1"/>
</dbReference>
<gene>
    <name evidence="1" type="ORF">L195_g048236</name>
</gene>
<comment type="caution">
    <text evidence="1">The sequence shown here is derived from an EMBL/GenBank/DDBJ whole genome shotgun (WGS) entry which is preliminary data.</text>
</comment>
<name>A0A2K3JKR1_TRIPR</name>
<accession>A0A2K3JKR1</accession>
<dbReference type="EMBL" id="ASHM01068607">
    <property type="protein sequence ID" value="PNX54616.1"/>
    <property type="molecule type" value="Genomic_DNA"/>
</dbReference>
<dbReference type="InterPro" id="IPR015943">
    <property type="entry name" value="WD40/YVTN_repeat-like_dom_sf"/>
</dbReference>
<sequence>MSVVKIEELEGDIVPSIDHFFVKIGEPIPLNSNDSNFDLQTPTTQPIALSQRFRLTFLAHSSGFYVVKTKDLIDSAKGSGSAVEELSLVDVGIGRVRILALSTDNSTLAASVGGYIRFYSVDSFLNKVRFCQQFLLAYSEIIVS</sequence>
<dbReference type="InterPro" id="IPR044694">
    <property type="entry name" value="NUP214"/>
</dbReference>
<dbReference type="ExpressionAtlas" id="A0A2K3JKR1">
    <property type="expression patterns" value="baseline"/>
</dbReference>
<protein>
    <submittedName>
        <fullName evidence="1">Nuclear pore complex protein</fullName>
    </submittedName>
</protein>